<reference evidence="1 2" key="1">
    <citation type="submission" date="2021-06" db="EMBL/GenBank/DDBJ databases">
        <authorList>
            <person name="Kallberg Y."/>
            <person name="Tangrot J."/>
            <person name="Rosling A."/>
        </authorList>
    </citation>
    <scope>NUCLEOTIDE SEQUENCE [LARGE SCALE GENOMIC DNA]</scope>
    <source>
        <strain evidence="1 2">120-4 pot B 10/14</strain>
    </source>
</reference>
<gene>
    <name evidence="1" type="ORF">GMARGA_LOCUS19253</name>
</gene>
<comment type="caution">
    <text evidence="1">The sequence shown here is derived from an EMBL/GenBank/DDBJ whole genome shotgun (WGS) entry which is preliminary data.</text>
</comment>
<evidence type="ECO:0000313" key="2">
    <source>
        <dbReference type="Proteomes" id="UP000789901"/>
    </source>
</evidence>
<dbReference type="Proteomes" id="UP000789901">
    <property type="component" value="Unassembled WGS sequence"/>
</dbReference>
<dbReference type="EMBL" id="CAJVQB010015921">
    <property type="protein sequence ID" value="CAG8777414.1"/>
    <property type="molecule type" value="Genomic_DNA"/>
</dbReference>
<feature type="non-terminal residue" evidence="1">
    <location>
        <position position="1"/>
    </location>
</feature>
<protein>
    <submittedName>
        <fullName evidence="1">29929_t:CDS:1</fullName>
    </submittedName>
</protein>
<evidence type="ECO:0000313" key="1">
    <source>
        <dbReference type="EMBL" id="CAG8777414.1"/>
    </source>
</evidence>
<accession>A0ABN7VIS3</accession>
<name>A0ABN7VIS3_GIGMA</name>
<sequence>KDFLVIGYITEQQKWANLVDDKNSDPKYEKLDCGSYSKSSYKRKPSKRIRKQNIRFDNKENKDRLINLLENQLAEDMKKTKIAHNQINSISNEENRHIFEMNKFPLNSGWALKANQKFGRKGTGKRISPEIRVLLEEYFLAGNINKSDKYTAQDMHDELVRHVQESEIKVEEVPKVATIQNWIGHYVREHKQEAAARKSN</sequence>
<keyword evidence="2" id="KW-1185">Reference proteome</keyword>
<proteinExistence type="predicted"/>
<organism evidence="1 2">
    <name type="scientific">Gigaspora margarita</name>
    <dbReference type="NCBI Taxonomy" id="4874"/>
    <lineage>
        <taxon>Eukaryota</taxon>
        <taxon>Fungi</taxon>
        <taxon>Fungi incertae sedis</taxon>
        <taxon>Mucoromycota</taxon>
        <taxon>Glomeromycotina</taxon>
        <taxon>Glomeromycetes</taxon>
        <taxon>Diversisporales</taxon>
        <taxon>Gigasporaceae</taxon>
        <taxon>Gigaspora</taxon>
    </lineage>
</organism>